<evidence type="ECO:0000313" key="1">
    <source>
        <dbReference type="EMBL" id="TCO45217.1"/>
    </source>
</evidence>
<evidence type="ECO:0000313" key="2">
    <source>
        <dbReference type="Proteomes" id="UP000295573"/>
    </source>
</evidence>
<evidence type="ECO:0008006" key="3">
    <source>
        <dbReference type="Google" id="ProtNLM"/>
    </source>
</evidence>
<gene>
    <name evidence="1" type="ORF">EV646_109392</name>
</gene>
<dbReference type="EMBL" id="SLWR01000009">
    <property type="protein sequence ID" value="TCO45217.1"/>
    <property type="molecule type" value="Genomic_DNA"/>
</dbReference>
<organism evidence="1 2">
    <name type="scientific">Kribbella antiqua</name>
    <dbReference type="NCBI Taxonomy" id="2512217"/>
    <lineage>
        <taxon>Bacteria</taxon>
        <taxon>Bacillati</taxon>
        <taxon>Actinomycetota</taxon>
        <taxon>Actinomycetes</taxon>
        <taxon>Propionibacteriales</taxon>
        <taxon>Kribbellaceae</taxon>
        <taxon>Kribbella</taxon>
    </lineage>
</organism>
<name>A0A4R2IKR1_9ACTN</name>
<dbReference type="RefSeq" id="WP_132153068.1">
    <property type="nucleotide sequence ID" value="NZ_SLWR01000009.1"/>
</dbReference>
<keyword evidence="2" id="KW-1185">Reference proteome</keyword>
<reference evidence="1 2" key="1">
    <citation type="journal article" date="2015" name="Stand. Genomic Sci.">
        <title>Genomic Encyclopedia of Bacterial and Archaeal Type Strains, Phase III: the genomes of soil and plant-associated and newly described type strains.</title>
        <authorList>
            <person name="Whitman W.B."/>
            <person name="Woyke T."/>
            <person name="Klenk H.P."/>
            <person name="Zhou Y."/>
            <person name="Lilburn T.G."/>
            <person name="Beck B.J."/>
            <person name="De Vos P."/>
            <person name="Vandamme P."/>
            <person name="Eisen J.A."/>
            <person name="Garrity G."/>
            <person name="Hugenholtz P."/>
            <person name="Kyrpides N.C."/>
        </authorList>
    </citation>
    <scope>NUCLEOTIDE SEQUENCE [LARGE SCALE GENOMIC DNA]</scope>
    <source>
        <strain evidence="1 2">VKM Ac-2541</strain>
    </source>
</reference>
<dbReference type="Proteomes" id="UP000295573">
    <property type="component" value="Unassembled WGS sequence"/>
</dbReference>
<proteinExistence type="predicted"/>
<sequence>MPVVLEVRPGVYRKNAQVAHVYGVKGARYRPDIPASVRDAFANLLLLCYPHHGEVDDDEERYPPERLREWKQKHDGPEVAALNGVTLPDPDTFMDLLAAVAKPPLDRLESITERLEETGQATEETARELRYLVDLLSSSDPGVDARSAHDLAIAAELLSSANIDRSARWLLSASEMLPAVVDRLEEVVRRLPPM</sequence>
<accession>A0A4R2IKR1</accession>
<dbReference type="OrthoDB" id="5379188at2"/>
<protein>
    <recommendedName>
        <fullName evidence="3">HNH endonuclease</fullName>
    </recommendedName>
</protein>
<dbReference type="AlphaFoldDB" id="A0A4R2IKR1"/>
<comment type="caution">
    <text evidence="1">The sequence shown here is derived from an EMBL/GenBank/DDBJ whole genome shotgun (WGS) entry which is preliminary data.</text>
</comment>